<sequence length="26" mass="3056">MSSSPGCSREDSRWWVRGYLRNTLVL</sequence>
<name>A0ABS4TSW9_9PSEU</name>
<comment type="caution">
    <text evidence="1">The sequence shown here is derived from an EMBL/GenBank/DDBJ whole genome shotgun (WGS) entry which is preliminary data.</text>
</comment>
<keyword evidence="2" id="KW-1185">Reference proteome</keyword>
<organism evidence="1 2">
    <name type="scientific">Kibdelosporangium banguiense</name>
    <dbReference type="NCBI Taxonomy" id="1365924"/>
    <lineage>
        <taxon>Bacteria</taxon>
        <taxon>Bacillati</taxon>
        <taxon>Actinomycetota</taxon>
        <taxon>Actinomycetes</taxon>
        <taxon>Pseudonocardiales</taxon>
        <taxon>Pseudonocardiaceae</taxon>
        <taxon>Kibdelosporangium</taxon>
    </lineage>
</organism>
<reference evidence="1 2" key="1">
    <citation type="submission" date="2021-03" db="EMBL/GenBank/DDBJ databases">
        <title>Sequencing the genomes of 1000 actinobacteria strains.</title>
        <authorList>
            <person name="Klenk H.-P."/>
        </authorList>
    </citation>
    <scope>NUCLEOTIDE SEQUENCE [LARGE SCALE GENOMIC DNA]</scope>
    <source>
        <strain evidence="1 2">DSM 46670</strain>
    </source>
</reference>
<dbReference type="Proteomes" id="UP001519332">
    <property type="component" value="Unassembled WGS sequence"/>
</dbReference>
<accession>A0ABS4TSW9</accession>
<gene>
    <name evidence="1" type="ORF">JOF56_007887</name>
</gene>
<evidence type="ECO:0000313" key="1">
    <source>
        <dbReference type="EMBL" id="MBP2327502.1"/>
    </source>
</evidence>
<protein>
    <submittedName>
        <fullName evidence="1">Uncharacterized protein</fullName>
    </submittedName>
</protein>
<evidence type="ECO:0000313" key="2">
    <source>
        <dbReference type="Proteomes" id="UP001519332"/>
    </source>
</evidence>
<proteinExistence type="predicted"/>
<dbReference type="EMBL" id="JAGINW010000001">
    <property type="protein sequence ID" value="MBP2327502.1"/>
    <property type="molecule type" value="Genomic_DNA"/>
</dbReference>